<protein>
    <submittedName>
        <fullName evidence="1">Uncharacterized protein</fullName>
    </submittedName>
</protein>
<evidence type="ECO:0000313" key="2">
    <source>
        <dbReference type="Proteomes" id="UP000789845"/>
    </source>
</evidence>
<reference evidence="1" key="1">
    <citation type="submission" date="2021-10" db="EMBL/GenBank/DDBJ databases">
        <authorList>
            <person name="Criscuolo A."/>
        </authorList>
    </citation>
    <scope>NUCLEOTIDE SEQUENCE</scope>
    <source>
        <strain evidence="1">CIP111885</strain>
    </source>
</reference>
<sequence length="88" mass="10145">MRIDKHKLPTILRFSKIRHKNSNIGIFKLLLSKPLIWPGQSFNITIKLNISENSKQGNGIKNYLLAKIITAIKSLKYLKNSYILTIHT</sequence>
<organism evidence="1 2">
    <name type="scientific">Pseudoneobacillus rhizosphaerae</name>
    <dbReference type="NCBI Taxonomy" id="2880968"/>
    <lineage>
        <taxon>Bacteria</taxon>
        <taxon>Bacillati</taxon>
        <taxon>Bacillota</taxon>
        <taxon>Bacilli</taxon>
        <taxon>Bacillales</taxon>
        <taxon>Bacillaceae</taxon>
        <taxon>Pseudoneobacillus</taxon>
    </lineage>
</organism>
<accession>A0A9C7G8W5</accession>
<evidence type="ECO:0000313" key="1">
    <source>
        <dbReference type="EMBL" id="CAG9607717.1"/>
    </source>
</evidence>
<comment type="caution">
    <text evidence="1">The sequence shown here is derived from an EMBL/GenBank/DDBJ whole genome shotgun (WGS) entry which is preliminary data.</text>
</comment>
<dbReference type="EMBL" id="CAKJTG010000006">
    <property type="protein sequence ID" value="CAG9607717.1"/>
    <property type="molecule type" value="Genomic_DNA"/>
</dbReference>
<name>A0A9C7G8W5_9BACI</name>
<keyword evidence="2" id="KW-1185">Reference proteome</keyword>
<gene>
    <name evidence="1" type="ORF">NEOCIP111885_01409</name>
</gene>
<dbReference type="AlphaFoldDB" id="A0A9C7G8W5"/>
<dbReference type="RefSeq" id="WP_230495971.1">
    <property type="nucleotide sequence ID" value="NZ_CAKJTG010000006.1"/>
</dbReference>
<dbReference type="Proteomes" id="UP000789845">
    <property type="component" value="Unassembled WGS sequence"/>
</dbReference>
<proteinExistence type="predicted"/>